<accession>A0ABS7HP17</accession>
<protein>
    <submittedName>
        <fullName evidence="3">NAD-dependent epimerase/dehydratase family protein</fullName>
    </submittedName>
</protein>
<proteinExistence type="inferred from homology"/>
<dbReference type="EMBL" id="JAEUAW010000009">
    <property type="protein sequence ID" value="MBW9094608.1"/>
    <property type="molecule type" value="Genomic_DNA"/>
</dbReference>
<evidence type="ECO:0000256" key="1">
    <source>
        <dbReference type="ARBA" id="ARBA00007637"/>
    </source>
</evidence>
<dbReference type="PANTHER" id="PTHR43000">
    <property type="entry name" value="DTDP-D-GLUCOSE 4,6-DEHYDRATASE-RELATED"/>
    <property type="match status" value="1"/>
</dbReference>
<dbReference type="Proteomes" id="UP001196843">
    <property type="component" value="Unassembled WGS sequence"/>
</dbReference>
<dbReference type="InterPro" id="IPR001509">
    <property type="entry name" value="Epimerase_deHydtase"/>
</dbReference>
<dbReference type="RefSeq" id="WP_220301314.1">
    <property type="nucleotide sequence ID" value="NZ_JAEUAW010000009.1"/>
</dbReference>
<evidence type="ECO:0000313" key="4">
    <source>
        <dbReference type="Proteomes" id="UP001196843"/>
    </source>
</evidence>
<feature type="domain" description="NAD-dependent epimerase/dehydratase" evidence="2">
    <location>
        <begin position="175"/>
        <end position="286"/>
    </location>
</feature>
<gene>
    <name evidence="3" type="ORF">JNB62_13005</name>
</gene>
<feature type="domain" description="NAD-dependent epimerase/dehydratase" evidence="2">
    <location>
        <begin position="5"/>
        <end position="142"/>
    </location>
</feature>
<name>A0ABS7HP17_9MICO</name>
<dbReference type="InterPro" id="IPR036291">
    <property type="entry name" value="NAD(P)-bd_dom_sf"/>
</dbReference>
<dbReference type="SUPFAM" id="SSF51735">
    <property type="entry name" value="NAD(P)-binding Rossmann-fold domains"/>
    <property type="match status" value="1"/>
</dbReference>
<dbReference type="PRINTS" id="PR01713">
    <property type="entry name" value="NUCEPIMERASE"/>
</dbReference>
<evidence type="ECO:0000313" key="3">
    <source>
        <dbReference type="EMBL" id="MBW9094608.1"/>
    </source>
</evidence>
<comment type="caution">
    <text evidence="3">The sequence shown here is derived from an EMBL/GenBank/DDBJ whole genome shotgun (WGS) entry which is preliminary data.</text>
</comment>
<reference evidence="3 4" key="1">
    <citation type="journal article" date="2021" name="MBio">
        <title>Poor Competitiveness of Bradyrhizobium in Pigeon Pea Root Colonization in Indian Soils.</title>
        <authorList>
            <person name="Chalasani D."/>
            <person name="Basu A."/>
            <person name="Pullabhotla S.V.S.R.N."/>
            <person name="Jorrin B."/>
            <person name="Neal A.L."/>
            <person name="Poole P.S."/>
            <person name="Podile A.R."/>
            <person name="Tkacz A."/>
        </authorList>
    </citation>
    <scope>NUCLEOTIDE SEQUENCE [LARGE SCALE GENOMIC DNA]</scope>
    <source>
        <strain evidence="3 4">HU14</strain>
    </source>
</reference>
<keyword evidence="4" id="KW-1185">Reference proteome</keyword>
<organism evidence="3 4">
    <name type="scientific">Microbacterium jejuense</name>
    <dbReference type="NCBI Taxonomy" id="1263637"/>
    <lineage>
        <taxon>Bacteria</taxon>
        <taxon>Bacillati</taxon>
        <taxon>Actinomycetota</taxon>
        <taxon>Actinomycetes</taxon>
        <taxon>Micrococcales</taxon>
        <taxon>Microbacteriaceae</taxon>
        <taxon>Microbacterium</taxon>
    </lineage>
</organism>
<evidence type="ECO:0000259" key="2">
    <source>
        <dbReference type="Pfam" id="PF01370"/>
    </source>
</evidence>
<dbReference type="Pfam" id="PF01370">
    <property type="entry name" value="Epimerase"/>
    <property type="match status" value="2"/>
</dbReference>
<dbReference type="Gene3D" id="3.40.50.720">
    <property type="entry name" value="NAD(P)-binding Rossmann-like Domain"/>
    <property type="match status" value="1"/>
</dbReference>
<comment type="similarity">
    <text evidence="1">Belongs to the NAD(P)-dependent epimerase/dehydratase family.</text>
</comment>
<sequence length="378" mass="40662">MPKNVLITGGAGFIGTRLAARFAADGHRVTVLDSLIAQVHGDDPERTSPLLRSLDGVATVVRGTVTSADDIRSALDGAEIVVHLAAETGTGQSMYEIDRYTEANVGGTAKLLDILANEPHSVDRVVIASSRSIYGEGAYRTEDGRIVYPPHRADADMAAGDFAVHMSGEGPLDMVPTTEEAKLHPSSVYGITKQMQESLIMTVCPTLGIEPVSLRYQNVYGPGQSLKNPYTGILSIFSTLIRQDKQINIFEDGLESRDFVYIDDVVEATFLAAITPAAAGQVMNVGSGVATTVNDVVEALAAAYGRNVSSRVSGNYRLGDIRHNVADVTRLADVLDFRPRVSFEEGVKRFADWVVTEPVEGGSYERSLSEMATRNLLK</sequence>